<feature type="chain" id="PRO_5003938856" description="Pili assembly chaperone N-terminal domain-containing protein" evidence="1">
    <location>
        <begin position="29"/>
        <end position="259"/>
    </location>
</feature>
<dbReference type="eggNOG" id="COG3121">
    <property type="taxonomic scope" value="Bacteria"/>
</dbReference>
<name>K9YHA9_CYASC</name>
<dbReference type="HOGENOM" id="CLU_082344_0_0_3"/>
<dbReference type="AlphaFoldDB" id="K9YHA9"/>
<dbReference type="STRING" id="292563.Cyast_0371"/>
<evidence type="ECO:0000259" key="2">
    <source>
        <dbReference type="Pfam" id="PF00345"/>
    </source>
</evidence>
<dbReference type="SUPFAM" id="SSF49354">
    <property type="entry name" value="PapD-like"/>
    <property type="match status" value="1"/>
</dbReference>
<sequence length="259" mass="28592">MLKIKNKWAILLACMVGANLVNVPRAWAGSNFQLTPDSVELRPSGRGIMKNFYVTSTGTEPVAVQVRMMKWGVALDGTEIQKEEEEDFLVYPPQMIINPGQRQVVRVTWLGDPEPDHELIYKAVFEQLPINLRQVENPNPTGVVVNFNVTVTYIPLIYVTPDGARADVVVDSITRQRGADGKEQLAVTFENQGNRRGFFNDVSLKVSSMSNPDHTVTIMGSNIRDDNGAFVLAGSKRQFILPLPDGLPAGELVATLEAN</sequence>
<accession>K9YHA9</accession>
<reference evidence="4" key="1">
    <citation type="journal article" date="2013" name="Proc. Natl. Acad. Sci. U.S.A.">
        <title>Improving the coverage of the cyanobacterial phylum using diversity-driven genome sequencing.</title>
        <authorList>
            <person name="Shih P.M."/>
            <person name="Wu D."/>
            <person name="Latifi A."/>
            <person name="Axen S.D."/>
            <person name="Fewer D.P."/>
            <person name="Talla E."/>
            <person name="Calteau A."/>
            <person name="Cai F."/>
            <person name="Tandeau de Marsac N."/>
            <person name="Rippka R."/>
            <person name="Herdman M."/>
            <person name="Sivonen K."/>
            <person name="Coursin T."/>
            <person name="Laurent T."/>
            <person name="Goodwin L."/>
            <person name="Nolan M."/>
            <person name="Davenport K.W."/>
            <person name="Han C.S."/>
            <person name="Rubin E.M."/>
            <person name="Eisen J.A."/>
            <person name="Woyke T."/>
            <person name="Gugger M."/>
            <person name="Kerfeld C.A."/>
        </authorList>
    </citation>
    <scope>NUCLEOTIDE SEQUENCE [LARGE SCALE GENOMIC DNA]</scope>
    <source>
        <strain evidence="4">ATCC 29140 / PCC 7202</strain>
    </source>
</reference>
<proteinExistence type="predicted"/>
<protein>
    <recommendedName>
        <fullName evidence="2">Pili assembly chaperone N-terminal domain-containing protein</fullName>
    </recommendedName>
</protein>
<evidence type="ECO:0000313" key="4">
    <source>
        <dbReference type="Proteomes" id="UP000010483"/>
    </source>
</evidence>
<dbReference type="Gene3D" id="2.60.40.10">
    <property type="entry name" value="Immunoglobulins"/>
    <property type="match status" value="1"/>
</dbReference>
<keyword evidence="4" id="KW-1185">Reference proteome</keyword>
<dbReference type="GO" id="GO:0071555">
    <property type="term" value="P:cell wall organization"/>
    <property type="evidence" value="ECO:0007669"/>
    <property type="project" value="InterPro"/>
</dbReference>
<dbReference type="GO" id="GO:0030288">
    <property type="term" value="C:outer membrane-bounded periplasmic space"/>
    <property type="evidence" value="ECO:0007669"/>
    <property type="project" value="InterPro"/>
</dbReference>
<evidence type="ECO:0000256" key="1">
    <source>
        <dbReference type="SAM" id="SignalP"/>
    </source>
</evidence>
<dbReference type="InterPro" id="IPR013783">
    <property type="entry name" value="Ig-like_fold"/>
</dbReference>
<dbReference type="PANTHER" id="PTHR30251:SF4">
    <property type="entry name" value="SLR1668 PROTEIN"/>
    <property type="match status" value="1"/>
</dbReference>
<keyword evidence="1" id="KW-0732">Signal</keyword>
<dbReference type="InterPro" id="IPR050643">
    <property type="entry name" value="Periplasmic_pilus_chap"/>
</dbReference>
<dbReference type="EMBL" id="CP003940">
    <property type="protein sequence ID" value="AFZ46351.1"/>
    <property type="molecule type" value="Genomic_DNA"/>
</dbReference>
<evidence type="ECO:0000313" key="3">
    <source>
        <dbReference type="EMBL" id="AFZ46351.1"/>
    </source>
</evidence>
<feature type="signal peptide" evidence="1">
    <location>
        <begin position="1"/>
        <end position="28"/>
    </location>
</feature>
<dbReference type="InterPro" id="IPR016147">
    <property type="entry name" value="Pili_assmbl_chaperone_N"/>
</dbReference>
<dbReference type="Proteomes" id="UP000010483">
    <property type="component" value="Chromosome"/>
</dbReference>
<dbReference type="PANTHER" id="PTHR30251">
    <property type="entry name" value="PILUS ASSEMBLY CHAPERONE"/>
    <property type="match status" value="1"/>
</dbReference>
<dbReference type="KEGG" id="csn:Cyast_0371"/>
<dbReference type="InterPro" id="IPR008962">
    <property type="entry name" value="PapD-like_sf"/>
</dbReference>
<dbReference type="Pfam" id="PF00345">
    <property type="entry name" value="PapD_N"/>
    <property type="match status" value="1"/>
</dbReference>
<gene>
    <name evidence="3" type="ordered locus">Cyast_0371</name>
</gene>
<feature type="domain" description="Pili assembly chaperone N-terminal" evidence="2">
    <location>
        <begin position="54"/>
        <end position="151"/>
    </location>
</feature>
<organism evidence="3 4">
    <name type="scientific">Cyanobacterium stanieri (strain ATCC 29140 / PCC 7202)</name>
    <dbReference type="NCBI Taxonomy" id="292563"/>
    <lineage>
        <taxon>Bacteria</taxon>
        <taxon>Bacillati</taxon>
        <taxon>Cyanobacteriota</taxon>
        <taxon>Cyanophyceae</taxon>
        <taxon>Oscillatoriophycideae</taxon>
        <taxon>Chroococcales</taxon>
        <taxon>Geminocystaceae</taxon>
        <taxon>Cyanobacterium</taxon>
    </lineage>
</organism>
<dbReference type="BioCyc" id="CSTA292563:G1353-374-MONOMER"/>